<feature type="compositionally biased region" description="Acidic residues" evidence="1">
    <location>
        <begin position="942"/>
        <end position="951"/>
    </location>
</feature>
<dbReference type="Proteomes" id="UP000238823">
    <property type="component" value="Unassembled WGS sequence"/>
</dbReference>
<organism evidence="4 5">
    <name type="scientific">Enhygromyxa salina</name>
    <dbReference type="NCBI Taxonomy" id="215803"/>
    <lineage>
        <taxon>Bacteria</taxon>
        <taxon>Pseudomonadati</taxon>
        <taxon>Myxococcota</taxon>
        <taxon>Polyangia</taxon>
        <taxon>Nannocystales</taxon>
        <taxon>Nannocystaceae</taxon>
        <taxon>Enhygromyxa</taxon>
    </lineage>
</organism>
<reference evidence="4 5" key="1">
    <citation type="submission" date="2018-03" db="EMBL/GenBank/DDBJ databases">
        <title>Draft Genome Sequences of the Obligatory Marine Myxobacteria Enhygromyxa salina SWB007.</title>
        <authorList>
            <person name="Poehlein A."/>
            <person name="Moghaddam J.A."/>
            <person name="Harms H."/>
            <person name="Alanjari M."/>
            <person name="Koenig G.M."/>
            <person name="Daniel R."/>
            <person name="Schaeberle T.F."/>
        </authorList>
    </citation>
    <scope>NUCLEOTIDE SEQUENCE [LARGE SCALE GENOMIC DNA]</scope>
    <source>
        <strain evidence="4 5">SWB007</strain>
    </source>
</reference>
<dbReference type="PROSITE" id="PS51468">
    <property type="entry name" value="VIT"/>
    <property type="match status" value="1"/>
</dbReference>
<gene>
    <name evidence="4" type="ORF">ENSA7_32190</name>
</gene>
<dbReference type="InterPro" id="IPR002035">
    <property type="entry name" value="VWF_A"/>
</dbReference>
<dbReference type="Pfam" id="PF08487">
    <property type="entry name" value="VIT"/>
    <property type="match status" value="1"/>
</dbReference>
<evidence type="ECO:0000313" key="4">
    <source>
        <dbReference type="EMBL" id="PRQ07080.1"/>
    </source>
</evidence>
<dbReference type="Gene3D" id="1.25.40.10">
    <property type="entry name" value="Tetratricopeptide repeat domain"/>
    <property type="match status" value="1"/>
</dbReference>
<feature type="region of interest" description="Disordered" evidence="1">
    <location>
        <begin position="33"/>
        <end position="55"/>
    </location>
</feature>
<evidence type="ECO:0000313" key="5">
    <source>
        <dbReference type="Proteomes" id="UP000238823"/>
    </source>
</evidence>
<dbReference type="PROSITE" id="PS50234">
    <property type="entry name" value="VWFA"/>
    <property type="match status" value="1"/>
</dbReference>
<feature type="compositionally biased region" description="Polar residues" evidence="1">
    <location>
        <begin position="996"/>
        <end position="1006"/>
    </location>
</feature>
<feature type="compositionally biased region" description="Gly residues" evidence="1">
    <location>
        <begin position="955"/>
        <end position="974"/>
    </location>
</feature>
<dbReference type="Pfam" id="PF13768">
    <property type="entry name" value="VWA_3"/>
    <property type="match status" value="1"/>
</dbReference>
<evidence type="ECO:0000259" key="2">
    <source>
        <dbReference type="PROSITE" id="PS50234"/>
    </source>
</evidence>
<dbReference type="InterPro" id="IPR011990">
    <property type="entry name" value="TPR-like_helical_dom_sf"/>
</dbReference>
<dbReference type="PANTHER" id="PTHR45737:SF6">
    <property type="entry name" value="VON WILLEBRAND FACTOR A DOMAIN-CONTAINING PROTEIN 5A"/>
    <property type="match status" value="1"/>
</dbReference>
<sequence>MSEPSRPRVILKALPMLLVGVVGGVFCCQSSPNPGTPGTGAEQADPDPSGPGDAVAGKITKIRGSRGVGSPDLPEGAFLGEGATVHAGQWLELPRGTRVELELSGGQRLRVDEDSRLRLPGARGPDQPEQIELTRGRLVVLTDAAPLEVLAADDRLLVERGEVELHHAGDTRHFGVVQGRARLHTAGREVPLGPGASISTPAAPTARPLTPPDETLLAAALIPTLSLTPLHETAWTAAFERSAQIVDDIPEGVGSLVARRAGSQVERQSLRLTEQTVNVTISGRIARTEIEQAFHNDSGQTLEGIYQFPMPSDASISDLQLLVGDTWMRGEMLEKQRARQIFRQIVDATVPRDPALLQWEQGSVFKLNIFPIPGKGERRIKIAYTQVLPAVGEALRYRYPMGGSGATATEIGDFTFNVKIDEAGLDAAALAKVTTPMAELAREHSGGQLALSMHERDYQPTHELGVDLPLPGEEQRRVMAATHRDRDGQGYFMLTLRPDLELGATRKPVHYAFVLDRSHGTTPELWSAAQGMTEAMLATLEPDDRFTILACDTACDQLEGGMRAMSGASSRDSLAEVDRFLNRQRLAGASDIGNMLERAGASLGELEQRNQPEPAEQVEQVVVYLGDGVPTSGALTPDELGALAREQLGHLRVQAVALGARSDLLVLDNLVRQSGGDLIQTDARDDLQKIARELRLRAQVPVARDLALELPPGLTDVYPKAIPALRPGDSLTLVGKLADGDASMLRGDVRLHNTQGRDSATAIDERFQVMLDAEYSKPGAAGSPQPGRGGVVHAHLPRTWAQHEITHLTQTEGAAAADRIVELSREYNVLSRFTALLVLENDRMFREFNVARKAEDKDSWSDEPAGGAEAEPTSEPEPEAAVPAEPAKEAKPTDSKDAAAAESKPKPKPSPTPNAAPAPAPDFADEDPFDDRSFGPAPGGDFEAEEAEGDSIDGLIGGGSSASGSSSGKGGGGFAPAPPPKSDEKKSKSKSKSASQPNRRASNDSWNGGGLPDPHNQQWEKQSRWRPPQMSLRTAGGPSGGDLDVIAELQRTRDADPGSRKAHRDLVRRAIRDRHPQALAFAAAWAAADPDHSPALLTLADEIAAAGDPLALRAYASAVEVEPFSTKLHGRMADALTLAGDFERACSHRRALVSIDPANGEFAAAYVECLAAAGRTTEARAALGRARTSVNSTKAKQALSQAERAIDAPVVQDPTSRLHGNADLRAELRWTAAENLDLAFIDRRGRRLSVLRPESVRIREERDGAERVEIMTLREVNGTVFIEVTRPESNSESPVRAKLTIKTATGRQSFTLSLEPGTKRVALTQWDN</sequence>
<protein>
    <submittedName>
        <fullName evidence="4">Vault protein inter-alpha-trypsin</fullName>
    </submittedName>
</protein>
<comment type="caution">
    <text evidence="4">The sequence shown here is derived from an EMBL/GenBank/DDBJ whole genome shotgun (WGS) entry which is preliminary data.</text>
</comment>
<dbReference type="EMBL" id="PVNL01000059">
    <property type="protein sequence ID" value="PRQ07080.1"/>
    <property type="molecule type" value="Genomic_DNA"/>
</dbReference>
<feature type="region of interest" description="Disordered" evidence="1">
    <location>
        <begin position="853"/>
        <end position="1043"/>
    </location>
</feature>
<name>A0A2S9YPR9_9BACT</name>
<dbReference type="SMART" id="SM00609">
    <property type="entry name" value="VIT"/>
    <property type="match status" value="1"/>
</dbReference>
<accession>A0A2S9YPR9</accession>
<dbReference type="OrthoDB" id="5477230at2"/>
<feature type="domain" description="VIT" evidence="3">
    <location>
        <begin position="256"/>
        <end position="386"/>
    </location>
</feature>
<proteinExistence type="predicted"/>
<dbReference type="CDD" id="cd00198">
    <property type="entry name" value="vWFA"/>
    <property type="match status" value="1"/>
</dbReference>
<evidence type="ECO:0000259" key="3">
    <source>
        <dbReference type="PROSITE" id="PS51468"/>
    </source>
</evidence>
<dbReference type="SMART" id="SM00327">
    <property type="entry name" value="VWA"/>
    <property type="match status" value="1"/>
</dbReference>
<dbReference type="PANTHER" id="PTHR45737">
    <property type="entry name" value="VON WILLEBRAND FACTOR A DOMAIN-CONTAINING PROTEIN 5A"/>
    <property type="match status" value="1"/>
</dbReference>
<dbReference type="InterPro" id="IPR036465">
    <property type="entry name" value="vWFA_dom_sf"/>
</dbReference>
<feature type="compositionally biased region" description="Basic and acidic residues" evidence="1">
    <location>
        <begin position="886"/>
        <end position="905"/>
    </location>
</feature>
<dbReference type="Gene3D" id="3.40.50.410">
    <property type="entry name" value="von Willebrand factor, type A domain"/>
    <property type="match status" value="1"/>
</dbReference>
<dbReference type="InterPro" id="IPR013694">
    <property type="entry name" value="VIT"/>
</dbReference>
<feature type="compositionally biased region" description="Pro residues" evidence="1">
    <location>
        <begin position="908"/>
        <end position="920"/>
    </location>
</feature>
<evidence type="ECO:0000256" key="1">
    <source>
        <dbReference type="SAM" id="MobiDB-lite"/>
    </source>
</evidence>
<dbReference type="RefSeq" id="WP_146157759.1">
    <property type="nucleotide sequence ID" value="NZ_PVNL01000059.1"/>
</dbReference>
<feature type="domain" description="VWFA" evidence="2">
    <location>
        <begin position="510"/>
        <end position="694"/>
    </location>
</feature>
<dbReference type="SUPFAM" id="SSF53300">
    <property type="entry name" value="vWA-like"/>
    <property type="match status" value="1"/>
</dbReference>
<feature type="region of interest" description="Disordered" evidence="1">
    <location>
        <begin position="188"/>
        <end position="207"/>
    </location>
</feature>
<dbReference type="SUPFAM" id="SSF48452">
    <property type="entry name" value="TPR-like"/>
    <property type="match status" value="1"/>
</dbReference>